<dbReference type="Proteomes" id="UP000824540">
    <property type="component" value="Unassembled WGS sequence"/>
</dbReference>
<name>A0A8T2N5N4_9TELE</name>
<protein>
    <submittedName>
        <fullName evidence="2">Uncharacterized protein</fullName>
    </submittedName>
</protein>
<gene>
    <name evidence="2" type="ORF">JZ751_004348</name>
</gene>
<dbReference type="AlphaFoldDB" id="A0A8T2N5N4"/>
<accession>A0A8T2N5N4</accession>
<proteinExistence type="predicted"/>
<evidence type="ECO:0000313" key="3">
    <source>
        <dbReference type="Proteomes" id="UP000824540"/>
    </source>
</evidence>
<reference evidence="2" key="1">
    <citation type="thesis" date="2021" institute="BYU ScholarsArchive" country="Provo, UT, USA">
        <title>Applications of and Algorithms for Genome Assembly and Genomic Analyses with an Emphasis on Marine Teleosts.</title>
        <authorList>
            <person name="Pickett B.D."/>
        </authorList>
    </citation>
    <scope>NUCLEOTIDE SEQUENCE</scope>
    <source>
        <strain evidence="2">HI-2016</strain>
    </source>
</reference>
<dbReference type="EMBL" id="JAFBMS010000113">
    <property type="protein sequence ID" value="KAG9335695.1"/>
    <property type="molecule type" value="Genomic_DNA"/>
</dbReference>
<keyword evidence="3" id="KW-1185">Reference proteome</keyword>
<sequence length="118" mass="12861">MCGLLHTYAQGGGCLSVKTTRYDCQSCQSASNTAHSNRPQSGGMEASLKPGAFLVHRAGQRTPRLGRQPREPPDDTPSCQPARAGHFEKNSSLITWRQVLGVKELLTAEMLYHSYADS</sequence>
<evidence type="ECO:0000313" key="2">
    <source>
        <dbReference type="EMBL" id="KAG9335695.1"/>
    </source>
</evidence>
<comment type="caution">
    <text evidence="2">The sequence shown here is derived from an EMBL/GenBank/DDBJ whole genome shotgun (WGS) entry which is preliminary data.</text>
</comment>
<organism evidence="2 3">
    <name type="scientific">Albula glossodonta</name>
    <name type="common">roundjaw bonefish</name>
    <dbReference type="NCBI Taxonomy" id="121402"/>
    <lineage>
        <taxon>Eukaryota</taxon>
        <taxon>Metazoa</taxon>
        <taxon>Chordata</taxon>
        <taxon>Craniata</taxon>
        <taxon>Vertebrata</taxon>
        <taxon>Euteleostomi</taxon>
        <taxon>Actinopterygii</taxon>
        <taxon>Neopterygii</taxon>
        <taxon>Teleostei</taxon>
        <taxon>Albuliformes</taxon>
        <taxon>Albulidae</taxon>
        <taxon>Albula</taxon>
    </lineage>
</organism>
<evidence type="ECO:0000256" key="1">
    <source>
        <dbReference type="SAM" id="MobiDB-lite"/>
    </source>
</evidence>
<feature type="region of interest" description="Disordered" evidence="1">
    <location>
        <begin position="59"/>
        <end position="86"/>
    </location>
</feature>